<dbReference type="Proteomes" id="UP000799118">
    <property type="component" value="Unassembled WGS sequence"/>
</dbReference>
<evidence type="ECO:0000256" key="1">
    <source>
        <dbReference type="SAM" id="SignalP"/>
    </source>
</evidence>
<keyword evidence="3" id="KW-1185">Reference proteome</keyword>
<feature type="signal peptide" evidence="1">
    <location>
        <begin position="1"/>
        <end position="20"/>
    </location>
</feature>
<accession>A0A6A4HZL5</accession>
<protein>
    <recommendedName>
        <fullName evidence="4">WD40 repeat-like protein</fullName>
    </recommendedName>
</protein>
<proteinExistence type="predicted"/>
<reference evidence="2" key="1">
    <citation type="journal article" date="2019" name="Environ. Microbiol.">
        <title>Fungal ecological strategies reflected in gene transcription - a case study of two litter decomposers.</title>
        <authorList>
            <person name="Barbi F."/>
            <person name="Kohler A."/>
            <person name="Barry K."/>
            <person name="Baskaran P."/>
            <person name="Daum C."/>
            <person name="Fauchery L."/>
            <person name="Ihrmark K."/>
            <person name="Kuo A."/>
            <person name="LaButti K."/>
            <person name="Lipzen A."/>
            <person name="Morin E."/>
            <person name="Grigoriev I.V."/>
            <person name="Henrissat B."/>
            <person name="Lindahl B."/>
            <person name="Martin F."/>
        </authorList>
    </citation>
    <scope>NUCLEOTIDE SEQUENCE</scope>
    <source>
        <strain evidence="2">JB14</strain>
    </source>
</reference>
<evidence type="ECO:0000313" key="3">
    <source>
        <dbReference type="Proteomes" id="UP000799118"/>
    </source>
</evidence>
<evidence type="ECO:0008006" key="4">
    <source>
        <dbReference type="Google" id="ProtNLM"/>
    </source>
</evidence>
<name>A0A6A4HZL5_9AGAR</name>
<dbReference type="InterPro" id="IPR011047">
    <property type="entry name" value="Quinoprotein_ADH-like_sf"/>
</dbReference>
<sequence>MHQFCLILPIFRYFWHFIATLQANLDIKSNDFFDVKLVTAIFEAALSNGGPSLSVVLSIDTAQAIFYNQPEPLKVKDHRRDAVLSTAFSPDGKYVVSGFGCDPGIIKVRDFVGIVQYRKDKRLWHLDSPHLYIILEQFLRTTLEGEKREDQ</sequence>
<dbReference type="AlphaFoldDB" id="A0A6A4HZL5"/>
<dbReference type="SUPFAM" id="SSF50998">
    <property type="entry name" value="Quinoprotein alcohol dehydrogenase-like"/>
    <property type="match status" value="1"/>
</dbReference>
<organism evidence="2 3">
    <name type="scientific">Gymnopus androsaceus JB14</name>
    <dbReference type="NCBI Taxonomy" id="1447944"/>
    <lineage>
        <taxon>Eukaryota</taxon>
        <taxon>Fungi</taxon>
        <taxon>Dikarya</taxon>
        <taxon>Basidiomycota</taxon>
        <taxon>Agaricomycotina</taxon>
        <taxon>Agaricomycetes</taxon>
        <taxon>Agaricomycetidae</taxon>
        <taxon>Agaricales</taxon>
        <taxon>Marasmiineae</taxon>
        <taxon>Omphalotaceae</taxon>
        <taxon>Gymnopus</taxon>
    </lineage>
</organism>
<dbReference type="EMBL" id="ML769428">
    <property type="protein sequence ID" value="KAE9403150.1"/>
    <property type="molecule type" value="Genomic_DNA"/>
</dbReference>
<feature type="chain" id="PRO_5025468809" description="WD40 repeat-like protein" evidence="1">
    <location>
        <begin position="21"/>
        <end position="151"/>
    </location>
</feature>
<keyword evidence="1" id="KW-0732">Signal</keyword>
<gene>
    <name evidence="2" type="ORF">BT96DRAFT_936682</name>
</gene>
<evidence type="ECO:0000313" key="2">
    <source>
        <dbReference type="EMBL" id="KAE9403150.1"/>
    </source>
</evidence>